<dbReference type="PANTHER" id="PTHR30126:SF100">
    <property type="entry name" value="LYSR-FAMILY TRANSCRIPTIONAL REGULATOR"/>
    <property type="match status" value="1"/>
</dbReference>
<keyword evidence="2" id="KW-0805">Transcription regulation</keyword>
<dbReference type="Pfam" id="PF03466">
    <property type="entry name" value="LysR_substrate"/>
    <property type="match status" value="1"/>
</dbReference>
<dbReference type="Gene3D" id="3.40.190.290">
    <property type="match status" value="1"/>
</dbReference>
<feature type="domain" description="HTH lysR-type" evidence="5">
    <location>
        <begin position="1"/>
        <end position="58"/>
    </location>
</feature>
<evidence type="ECO:0000256" key="2">
    <source>
        <dbReference type="ARBA" id="ARBA00023015"/>
    </source>
</evidence>
<comment type="caution">
    <text evidence="6">The sequence shown here is derived from an EMBL/GenBank/DDBJ whole genome shotgun (WGS) entry which is preliminary data.</text>
</comment>
<dbReference type="Proteomes" id="UP000014155">
    <property type="component" value="Unassembled WGS sequence"/>
</dbReference>
<dbReference type="SUPFAM" id="SSF53850">
    <property type="entry name" value="Periplasmic binding protein-like II"/>
    <property type="match status" value="1"/>
</dbReference>
<keyword evidence="4" id="KW-0804">Transcription</keyword>
<dbReference type="GO" id="GO:0000976">
    <property type="term" value="F:transcription cis-regulatory region binding"/>
    <property type="evidence" value="ECO:0007669"/>
    <property type="project" value="TreeGrafter"/>
</dbReference>
<keyword evidence="3" id="KW-0238">DNA-binding</keyword>
<dbReference type="PRINTS" id="PR00039">
    <property type="entry name" value="HTHLYSR"/>
</dbReference>
<comment type="similarity">
    <text evidence="1">Belongs to the LysR transcriptional regulatory family.</text>
</comment>
<dbReference type="eggNOG" id="COG0583">
    <property type="taxonomic scope" value="Bacteria"/>
</dbReference>
<dbReference type="InterPro" id="IPR005119">
    <property type="entry name" value="LysR_subst-bd"/>
</dbReference>
<evidence type="ECO:0000256" key="3">
    <source>
        <dbReference type="ARBA" id="ARBA00023125"/>
    </source>
</evidence>
<sequence length="296" mass="33623">MNIKQLHTFLVLTEKMNFTETALQIGYAQSTITTQIKLLEEELGTPLFERLGKTIVLTASGQRLLPYAKDMVQLEHKIISHVPESESPSGTLKIGVAESLCYTKFPKLLQDYKSLYPKVDIQLKFINHTTFPQLLQEGLLDFVYTINTAYKDDNFLIPYSQPESLDFLVSPNHPLSQCKMVVEEDIAKYPLLLTDANCNFRIMLLSDLARKGLTCKIALETSSKEILKQFAANGHGIAFIPSITAQNELADHSLVKLKWGGMQFPIMSQIIIHKNKLIMPEIEAFWHIYETYSQNP</sequence>
<dbReference type="Pfam" id="PF00126">
    <property type="entry name" value="HTH_1"/>
    <property type="match status" value="1"/>
</dbReference>
<dbReference type="EMBL" id="AORV01000051">
    <property type="protein sequence ID" value="EMS70611.1"/>
    <property type="molecule type" value="Genomic_DNA"/>
</dbReference>
<protein>
    <submittedName>
        <fullName evidence="6">Transcriptional regulator</fullName>
    </submittedName>
</protein>
<dbReference type="AlphaFoldDB" id="S0FJX4"/>
<dbReference type="CDD" id="cd05466">
    <property type="entry name" value="PBP2_LTTR_substrate"/>
    <property type="match status" value="1"/>
</dbReference>
<dbReference type="PROSITE" id="PS50931">
    <property type="entry name" value="HTH_LYSR"/>
    <property type="match status" value="1"/>
</dbReference>
<proteinExistence type="inferred from homology"/>
<dbReference type="SUPFAM" id="SSF46785">
    <property type="entry name" value="Winged helix' DNA-binding domain"/>
    <property type="match status" value="1"/>
</dbReference>
<reference evidence="6 7" key="1">
    <citation type="journal article" date="2013" name="Genome Announc.">
        <title>Draft Genome Sequence of the Cellulolytic, Mesophilic, Anaerobic Bacterium Clostridium termitidis Strain CT1112 (DSM 5398).</title>
        <authorList>
            <person name="Lal S."/>
            <person name="Ramachandran U."/>
            <person name="Zhang X."/>
            <person name="Munir R."/>
            <person name="Sparling R."/>
            <person name="Levin D.B."/>
        </authorList>
    </citation>
    <scope>NUCLEOTIDE SEQUENCE [LARGE SCALE GENOMIC DNA]</scope>
    <source>
        <strain evidence="6 7">CT1112</strain>
    </source>
</reference>
<dbReference type="InterPro" id="IPR036390">
    <property type="entry name" value="WH_DNA-bd_sf"/>
</dbReference>
<accession>S0FJX4</accession>
<dbReference type="InterPro" id="IPR036388">
    <property type="entry name" value="WH-like_DNA-bd_sf"/>
</dbReference>
<evidence type="ECO:0000313" key="7">
    <source>
        <dbReference type="Proteomes" id="UP000014155"/>
    </source>
</evidence>
<dbReference type="PANTHER" id="PTHR30126">
    <property type="entry name" value="HTH-TYPE TRANSCRIPTIONAL REGULATOR"/>
    <property type="match status" value="1"/>
</dbReference>
<name>S0FJX4_RUMCE</name>
<evidence type="ECO:0000259" key="5">
    <source>
        <dbReference type="PROSITE" id="PS50931"/>
    </source>
</evidence>
<evidence type="ECO:0000313" key="6">
    <source>
        <dbReference type="EMBL" id="EMS70611.1"/>
    </source>
</evidence>
<keyword evidence="7" id="KW-1185">Reference proteome</keyword>
<evidence type="ECO:0000256" key="1">
    <source>
        <dbReference type="ARBA" id="ARBA00009437"/>
    </source>
</evidence>
<evidence type="ECO:0000256" key="4">
    <source>
        <dbReference type="ARBA" id="ARBA00023163"/>
    </source>
</evidence>
<dbReference type="Gene3D" id="1.10.10.10">
    <property type="entry name" value="Winged helix-like DNA-binding domain superfamily/Winged helix DNA-binding domain"/>
    <property type="match status" value="1"/>
</dbReference>
<dbReference type="STRING" id="1195236.CTER_3653"/>
<dbReference type="RefSeq" id="WP_004628049.1">
    <property type="nucleotide sequence ID" value="NZ_AORV01000051.1"/>
</dbReference>
<gene>
    <name evidence="6" type="ORF">CTER_3653</name>
</gene>
<dbReference type="GO" id="GO:0003700">
    <property type="term" value="F:DNA-binding transcription factor activity"/>
    <property type="evidence" value="ECO:0007669"/>
    <property type="project" value="InterPro"/>
</dbReference>
<organism evidence="6 7">
    <name type="scientific">Ruminiclostridium cellobioparum subsp. termitidis CT1112</name>
    <dbReference type="NCBI Taxonomy" id="1195236"/>
    <lineage>
        <taxon>Bacteria</taxon>
        <taxon>Bacillati</taxon>
        <taxon>Bacillota</taxon>
        <taxon>Clostridia</taxon>
        <taxon>Eubacteriales</taxon>
        <taxon>Oscillospiraceae</taxon>
        <taxon>Ruminiclostridium</taxon>
    </lineage>
</organism>
<dbReference type="PATRIC" id="fig|1195236.3.peg.3870"/>
<dbReference type="InterPro" id="IPR000847">
    <property type="entry name" value="LysR_HTH_N"/>
</dbReference>